<dbReference type="GO" id="GO:0004733">
    <property type="term" value="F:pyridoxamine phosphate oxidase activity"/>
    <property type="evidence" value="ECO:0007669"/>
    <property type="project" value="UniProtKB-EC"/>
</dbReference>
<keyword evidence="3" id="KW-0288">FMN</keyword>
<dbReference type="InterPro" id="IPR019740">
    <property type="entry name" value="Pyridox_Oxase_CS"/>
</dbReference>
<feature type="domain" description="Pyridoxine 5'-phosphate oxidase dimerisation C-terminal" evidence="6">
    <location>
        <begin position="179"/>
        <end position="221"/>
    </location>
</feature>
<dbReference type="Gene3D" id="2.30.110.10">
    <property type="entry name" value="Electron Transport, Fmn-binding Protein, Chain A"/>
    <property type="match status" value="1"/>
</dbReference>
<dbReference type="GO" id="GO:0010181">
    <property type="term" value="F:FMN binding"/>
    <property type="evidence" value="ECO:0007669"/>
    <property type="project" value="InterPro"/>
</dbReference>
<dbReference type="NCBIfam" id="TIGR00558">
    <property type="entry name" value="pdxH"/>
    <property type="match status" value="1"/>
</dbReference>
<dbReference type="InterPro" id="IPR019576">
    <property type="entry name" value="Pyridoxamine_oxidase_dimer_C"/>
</dbReference>
<dbReference type="AlphaFoldDB" id="E6PKR2"/>
<dbReference type="PANTHER" id="PTHR10851">
    <property type="entry name" value="PYRIDOXINE-5-PHOSPHATE OXIDASE"/>
    <property type="match status" value="1"/>
</dbReference>
<dbReference type="PANTHER" id="PTHR10851:SF0">
    <property type="entry name" value="PYRIDOXINE-5'-PHOSPHATE OXIDASE"/>
    <property type="match status" value="1"/>
</dbReference>
<reference evidence="7" key="1">
    <citation type="submission" date="2009-10" db="EMBL/GenBank/DDBJ databases">
        <title>Diversity of trophic interactions inside an arsenic-rich microbial ecosystem.</title>
        <authorList>
            <person name="Bertin P.N."/>
            <person name="Heinrich-Salmeron A."/>
            <person name="Pelletier E."/>
            <person name="Goulhen-Chollet F."/>
            <person name="Arsene-Ploetze F."/>
            <person name="Gallien S."/>
            <person name="Calteau A."/>
            <person name="Vallenet D."/>
            <person name="Casiot C."/>
            <person name="Chane-Woon-Ming B."/>
            <person name="Giloteaux L."/>
            <person name="Barakat M."/>
            <person name="Bonnefoy V."/>
            <person name="Bruneel O."/>
            <person name="Chandler M."/>
            <person name="Cleiss J."/>
            <person name="Duran R."/>
            <person name="Elbaz-Poulichet F."/>
            <person name="Fonknechten N."/>
            <person name="Lauga B."/>
            <person name="Mornico D."/>
            <person name="Ortet P."/>
            <person name="Schaeffer C."/>
            <person name="Siguier P."/>
            <person name="Alexander Thil Smith A."/>
            <person name="Van Dorsselaer A."/>
            <person name="Weissenbach J."/>
            <person name="Medigue C."/>
            <person name="Le Paslier D."/>
        </authorList>
    </citation>
    <scope>NUCLEOTIDE SEQUENCE</scope>
</reference>
<keyword evidence="2" id="KW-0285">Flavoprotein</keyword>
<dbReference type="GO" id="GO:0008615">
    <property type="term" value="P:pyridoxine biosynthetic process"/>
    <property type="evidence" value="ECO:0007669"/>
    <property type="project" value="InterPro"/>
</dbReference>
<dbReference type="PROSITE" id="PS01064">
    <property type="entry name" value="PYRIDOX_OXIDASE"/>
    <property type="match status" value="1"/>
</dbReference>
<organism evidence="7">
    <name type="scientific">mine drainage metagenome</name>
    <dbReference type="NCBI Taxonomy" id="410659"/>
    <lineage>
        <taxon>unclassified sequences</taxon>
        <taxon>metagenomes</taxon>
        <taxon>ecological metagenomes</taxon>
    </lineage>
</organism>
<dbReference type="EC" id="1.4.3.5" evidence="7"/>
<dbReference type="Pfam" id="PF01243">
    <property type="entry name" value="PNPOx_N"/>
    <property type="match status" value="1"/>
</dbReference>
<dbReference type="PIRSF" id="PIRSF000190">
    <property type="entry name" value="Pyd_amn-ph_oxd"/>
    <property type="match status" value="1"/>
</dbReference>
<dbReference type="InterPro" id="IPR011576">
    <property type="entry name" value="Pyridox_Oxase_N"/>
</dbReference>
<accession>E6PKR2</accession>
<dbReference type="SUPFAM" id="SSF50475">
    <property type="entry name" value="FMN-binding split barrel"/>
    <property type="match status" value="1"/>
</dbReference>
<evidence type="ECO:0000256" key="2">
    <source>
        <dbReference type="ARBA" id="ARBA00022630"/>
    </source>
</evidence>
<dbReference type="NCBIfam" id="NF004231">
    <property type="entry name" value="PRK05679.1"/>
    <property type="match status" value="1"/>
</dbReference>
<dbReference type="HAMAP" id="MF_01629">
    <property type="entry name" value="PdxH"/>
    <property type="match status" value="1"/>
</dbReference>
<protein>
    <submittedName>
        <fullName evidence="7">Putative Pyridoxine 5'-phosphate oxidase (PdxH)</fullName>
        <ecNumber evidence="7">1.4.3.5</ecNumber>
    </submittedName>
</protein>
<gene>
    <name evidence="7" type="ORF">CARN2_1775</name>
</gene>
<comment type="cofactor">
    <cofactor evidence="1">
        <name>FMN</name>
        <dbReference type="ChEBI" id="CHEBI:58210"/>
    </cofactor>
</comment>
<comment type="caution">
    <text evidence="7">The sequence shown here is derived from an EMBL/GenBank/DDBJ whole genome shotgun (WGS) entry which is preliminary data.</text>
</comment>
<dbReference type="EMBL" id="CABM01000007">
    <property type="protein sequence ID" value="CBH95513.1"/>
    <property type="molecule type" value="Genomic_DNA"/>
</dbReference>
<feature type="domain" description="Pyridoxamine 5'-phosphate oxidase N-terminal" evidence="5">
    <location>
        <begin position="47"/>
        <end position="161"/>
    </location>
</feature>
<dbReference type="Pfam" id="PF10590">
    <property type="entry name" value="PNP_phzG_C"/>
    <property type="match status" value="1"/>
</dbReference>
<evidence type="ECO:0000259" key="5">
    <source>
        <dbReference type="Pfam" id="PF01243"/>
    </source>
</evidence>
<evidence type="ECO:0000259" key="6">
    <source>
        <dbReference type="Pfam" id="PF10590"/>
    </source>
</evidence>
<sequence>MGEGQEKAMDLVGLNPDVAFENDEDGVNGEDPFALFGEWLALAHIKEINDANAMAIATSDTVGLPNVRMVLLKGFDSNGFVFFTNTESQKGIELLANMQAAAVLHWKSLRRQVRLRGQVMLVTEDEADAYFASRPRASRIGAWASRQSRPLAGRHELRKAVAVQAVKYAVGAIPRPRHWTGFRIVPTYMEFWMDKPYRLHDRLVFTRNSQGTPWGSQRYYP</sequence>
<dbReference type="InterPro" id="IPR012349">
    <property type="entry name" value="Split_barrel_FMN-bd"/>
</dbReference>
<evidence type="ECO:0000256" key="3">
    <source>
        <dbReference type="ARBA" id="ARBA00022643"/>
    </source>
</evidence>
<dbReference type="InterPro" id="IPR000659">
    <property type="entry name" value="Pyridox_Oxase"/>
</dbReference>
<proteinExistence type="inferred from homology"/>
<keyword evidence="4 7" id="KW-0560">Oxidoreductase</keyword>
<name>E6PKR2_9ZZZZ</name>
<evidence type="ECO:0000256" key="1">
    <source>
        <dbReference type="ARBA" id="ARBA00001917"/>
    </source>
</evidence>
<evidence type="ECO:0000256" key="4">
    <source>
        <dbReference type="ARBA" id="ARBA00023002"/>
    </source>
</evidence>
<evidence type="ECO:0000313" key="7">
    <source>
        <dbReference type="EMBL" id="CBH95513.1"/>
    </source>
</evidence>